<feature type="region of interest" description="Disordered" evidence="1">
    <location>
        <begin position="34"/>
        <end position="60"/>
    </location>
</feature>
<protein>
    <recommendedName>
        <fullName evidence="4">Cytoplasmic envelopment protein 3</fullName>
    </recommendedName>
</protein>
<dbReference type="Proteomes" id="UP001530400">
    <property type="component" value="Unassembled WGS sequence"/>
</dbReference>
<dbReference type="AlphaFoldDB" id="A0ABD3MTP2"/>
<keyword evidence="3" id="KW-1185">Reference proteome</keyword>
<proteinExistence type="predicted"/>
<evidence type="ECO:0000313" key="2">
    <source>
        <dbReference type="EMBL" id="KAL3765592.1"/>
    </source>
</evidence>
<gene>
    <name evidence="2" type="ORF">ACHAWO_003884</name>
</gene>
<organism evidence="2 3">
    <name type="scientific">Cyclotella atomus</name>
    <dbReference type="NCBI Taxonomy" id="382360"/>
    <lineage>
        <taxon>Eukaryota</taxon>
        <taxon>Sar</taxon>
        <taxon>Stramenopiles</taxon>
        <taxon>Ochrophyta</taxon>
        <taxon>Bacillariophyta</taxon>
        <taxon>Coscinodiscophyceae</taxon>
        <taxon>Thalassiosirophycidae</taxon>
        <taxon>Stephanodiscales</taxon>
        <taxon>Stephanodiscaceae</taxon>
        <taxon>Cyclotella</taxon>
    </lineage>
</organism>
<accession>A0ABD3MTP2</accession>
<reference evidence="2 3" key="1">
    <citation type="submission" date="2024-10" db="EMBL/GenBank/DDBJ databases">
        <title>Updated reference genomes for cyclostephanoid diatoms.</title>
        <authorList>
            <person name="Roberts W.R."/>
            <person name="Alverson A.J."/>
        </authorList>
    </citation>
    <scope>NUCLEOTIDE SEQUENCE [LARGE SCALE GENOMIC DNA]</scope>
    <source>
        <strain evidence="2 3">AJA010-31</strain>
    </source>
</reference>
<evidence type="ECO:0008006" key="4">
    <source>
        <dbReference type="Google" id="ProtNLM"/>
    </source>
</evidence>
<name>A0ABD3MTP2_9STRA</name>
<evidence type="ECO:0000313" key="3">
    <source>
        <dbReference type="Proteomes" id="UP001530400"/>
    </source>
</evidence>
<comment type="caution">
    <text evidence="2">The sequence shown here is derived from an EMBL/GenBank/DDBJ whole genome shotgun (WGS) entry which is preliminary data.</text>
</comment>
<dbReference type="EMBL" id="JALLPJ020001399">
    <property type="protein sequence ID" value="KAL3765592.1"/>
    <property type="molecule type" value="Genomic_DNA"/>
</dbReference>
<evidence type="ECO:0000256" key="1">
    <source>
        <dbReference type="SAM" id="MobiDB-lite"/>
    </source>
</evidence>
<sequence length="128" mass="14144">MTVWLCCCCNKGRGKVEDDPADDASKPLITDEEMEKKTADGDNVTLDSLVPSPRGNVNENHRKTIGDIEVHPDDISISDMDDCYPTLKFSRKGSIGETPIDAADLRDSIANDDFFEPVPDALKRSEEE</sequence>